<accession>A0AA39QJ01</accession>
<dbReference type="Proteomes" id="UP001175228">
    <property type="component" value="Unassembled WGS sequence"/>
</dbReference>
<reference evidence="2" key="1">
    <citation type="submission" date="2023-06" db="EMBL/GenBank/DDBJ databases">
        <authorList>
            <consortium name="Lawrence Berkeley National Laboratory"/>
            <person name="Ahrendt S."/>
            <person name="Sahu N."/>
            <person name="Indic B."/>
            <person name="Wong-Bajracharya J."/>
            <person name="Merenyi Z."/>
            <person name="Ke H.-M."/>
            <person name="Monk M."/>
            <person name="Kocsube S."/>
            <person name="Drula E."/>
            <person name="Lipzen A."/>
            <person name="Balint B."/>
            <person name="Henrissat B."/>
            <person name="Andreopoulos B."/>
            <person name="Martin F.M."/>
            <person name="Harder C.B."/>
            <person name="Rigling D."/>
            <person name="Ford K.L."/>
            <person name="Foster G.D."/>
            <person name="Pangilinan J."/>
            <person name="Papanicolaou A."/>
            <person name="Barry K."/>
            <person name="LaButti K."/>
            <person name="Viragh M."/>
            <person name="Koriabine M."/>
            <person name="Yan M."/>
            <person name="Riley R."/>
            <person name="Champramary S."/>
            <person name="Plett K.L."/>
            <person name="Tsai I.J."/>
            <person name="Slot J."/>
            <person name="Sipos G."/>
            <person name="Plett J."/>
            <person name="Nagy L.G."/>
            <person name="Grigoriev I.V."/>
        </authorList>
    </citation>
    <scope>NUCLEOTIDE SEQUENCE</scope>
    <source>
        <strain evidence="2">HWK02</strain>
    </source>
</reference>
<feature type="region of interest" description="Disordered" evidence="1">
    <location>
        <begin position="223"/>
        <end position="243"/>
    </location>
</feature>
<proteinExistence type="predicted"/>
<keyword evidence="3" id="KW-1185">Reference proteome</keyword>
<comment type="caution">
    <text evidence="2">The sequence shown here is derived from an EMBL/GenBank/DDBJ whole genome shotgun (WGS) entry which is preliminary data.</text>
</comment>
<name>A0AA39QJ01_9AGAR</name>
<dbReference type="AlphaFoldDB" id="A0AA39QJ01"/>
<evidence type="ECO:0000313" key="3">
    <source>
        <dbReference type="Proteomes" id="UP001175228"/>
    </source>
</evidence>
<organism evidence="2 3">
    <name type="scientific">Armillaria luteobubalina</name>
    <dbReference type="NCBI Taxonomy" id="153913"/>
    <lineage>
        <taxon>Eukaryota</taxon>
        <taxon>Fungi</taxon>
        <taxon>Dikarya</taxon>
        <taxon>Basidiomycota</taxon>
        <taxon>Agaricomycotina</taxon>
        <taxon>Agaricomycetes</taxon>
        <taxon>Agaricomycetidae</taxon>
        <taxon>Agaricales</taxon>
        <taxon>Marasmiineae</taxon>
        <taxon>Physalacriaceae</taxon>
        <taxon>Armillaria</taxon>
    </lineage>
</organism>
<evidence type="ECO:0000256" key="1">
    <source>
        <dbReference type="SAM" id="MobiDB-lite"/>
    </source>
</evidence>
<sequence>MHAFAYKFYALSSWLGYATEMQMNFASRQTVKQYSIFLIPHKIRALQNVPNIVHSAVAISSSTLRRLDLRFSPSFPSHAHSRPHMSVLPIPIKDAAVQNNQRIFSTYETSLSDATHYIEYAGKFASWLDSDRAYYPLGKPSIVSILMTAYRTVHGTICPRHDINNATLLNTDPYKNHPLMFAYRHLIEVLSKYVKHFVDDAVLRPQVQFLLHTVGMQLNPDTRPHISSTTFSERPASSCARSNRATVTHSIVSGATESSQEKEEEF</sequence>
<evidence type="ECO:0000313" key="2">
    <source>
        <dbReference type="EMBL" id="KAK0502910.1"/>
    </source>
</evidence>
<gene>
    <name evidence="2" type="ORF">EDD18DRAFT_611056</name>
</gene>
<dbReference type="EMBL" id="JAUEPU010000004">
    <property type="protein sequence ID" value="KAK0502910.1"/>
    <property type="molecule type" value="Genomic_DNA"/>
</dbReference>
<protein>
    <submittedName>
        <fullName evidence="2">Uncharacterized protein</fullName>
    </submittedName>
</protein>